<sequence>MMLRLAWRNLWRHPRRTWLTCGAMIFSNLLLVFLISLQFSMYRLMIDNSLRAGSGHLQLQAEGYLERATLRNTLADIGALATRLRDDFPELEAGARAEAFALASSEQRSYGVQVLGVEPGQEPRVSSLPGLVVAGRYLAPADTDAAVLGSLLARNLKVTVGDELTLIGSARDGSFAALVVEVVGVFESGIAEIDRALIQLPLTRFDSAFVMQGGGHRVVIQLPSLEQTAQWQQRLQTWLAAGLEAEAQGGAVIDWDQLQPGLQQAIKADMASAWFMYGVLVLLVACGVLNTQLMSVLERTREFGLVLALGMRPGRLARLVMLESLLMALLGLGLGMLAGAALTLWLGVNGFSYPGMDEMAARFNLPSRVYPSLSSLSLALGPAVVFVASLLAALYPSLRLLRLRPVSAMRAV</sequence>
<protein>
    <submittedName>
        <fullName evidence="10">ABC transporter permease</fullName>
    </submittedName>
</protein>
<keyword evidence="4 7" id="KW-0812">Transmembrane</keyword>
<dbReference type="InterPro" id="IPR003838">
    <property type="entry name" value="ABC3_permease_C"/>
</dbReference>
<evidence type="ECO:0000256" key="5">
    <source>
        <dbReference type="ARBA" id="ARBA00022989"/>
    </source>
</evidence>
<comment type="similarity">
    <text evidence="2">Belongs to the ABC-4 integral membrane protein family. LolC/E subfamily.</text>
</comment>
<feature type="transmembrane region" description="Helical" evidence="7">
    <location>
        <begin position="325"/>
        <end position="348"/>
    </location>
</feature>
<reference evidence="10 11" key="1">
    <citation type="submission" date="2018-08" db="EMBL/GenBank/DDBJ databases">
        <authorList>
            <person name="Khan S.A."/>
        </authorList>
    </citation>
    <scope>NUCLEOTIDE SEQUENCE [LARGE SCALE GENOMIC DNA]</scope>
    <source>
        <strain evidence="10 11">GTF-13</strain>
    </source>
</reference>
<reference evidence="10 11" key="2">
    <citation type="submission" date="2018-12" db="EMBL/GenBank/DDBJ databases">
        <title>Simiduia agarivorans gen. nov., sp. nov., a marine, agarolytic bacterium isolated from shallow coastal water from Keelung, Taiwan.</title>
        <authorList>
            <person name="Shieh W.Y."/>
        </authorList>
    </citation>
    <scope>NUCLEOTIDE SEQUENCE [LARGE SCALE GENOMIC DNA]</scope>
    <source>
        <strain evidence="10 11">GTF-13</strain>
    </source>
</reference>
<comment type="subcellular location">
    <subcellularLocation>
        <location evidence="1">Cell membrane</location>
        <topology evidence="1">Multi-pass membrane protein</topology>
    </subcellularLocation>
</comment>
<name>A0A3P3VPP8_9GAMM</name>
<evidence type="ECO:0000313" key="11">
    <source>
        <dbReference type="Proteomes" id="UP000280792"/>
    </source>
</evidence>
<keyword evidence="6 7" id="KW-0472">Membrane</keyword>
<evidence type="ECO:0000256" key="6">
    <source>
        <dbReference type="ARBA" id="ARBA00023136"/>
    </source>
</evidence>
<dbReference type="GO" id="GO:0044874">
    <property type="term" value="P:lipoprotein localization to outer membrane"/>
    <property type="evidence" value="ECO:0007669"/>
    <property type="project" value="TreeGrafter"/>
</dbReference>
<dbReference type="InterPro" id="IPR051447">
    <property type="entry name" value="Lipoprotein-release_system"/>
</dbReference>
<dbReference type="PANTHER" id="PTHR30489:SF0">
    <property type="entry name" value="LIPOPROTEIN-RELEASING SYSTEM TRANSMEMBRANE PROTEIN LOLE"/>
    <property type="match status" value="1"/>
</dbReference>
<feature type="transmembrane region" description="Helical" evidence="7">
    <location>
        <begin position="21"/>
        <end position="42"/>
    </location>
</feature>
<dbReference type="Pfam" id="PF02687">
    <property type="entry name" value="FtsX"/>
    <property type="match status" value="1"/>
</dbReference>
<evidence type="ECO:0000259" key="9">
    <source>
        <dbReference type="Pfam" id="PF12704"/>
    </source>
</evidence>
<organism evidence="10 11">
    <name type="scientific">Aestuariirhabdus litorea</name>
    <dbReference type="NCBI Taxonomy" id="2528527"/>
    <lineage>
        <taxon>Bacteria</taxon>
        <taxon>Pseudomonadati</taxon>
        <taxon>Pseudomonadota</taxon>
        <taxon>Gammaproteobacteria</taxon>
        <taxon>Oceanospirillales</taxon>
        <taxon>Aestuariirhabdaceae</taxon>
        <taxon>Aestuariirhabdus</taxon>
    </lineage>
</organism>
<dbReference type="EMBL" id="QWEZ01000002">
    <property type="protein sequence ID" value="RRJ82793.1"/>
    <property type="molecule type" value="Genomic_DNA"/>
</dbReference>
<evidence type="ECO:0000256" key="4">
    <source>
        <dbReference type="ARBA" id="ARBA00022692"/>
    </source>
</evidence>
<keyword evidence="5 7" id="KW-1133">Transmembrane helix</keyword>
<keyword evidence="11" id="KW-1185">Reference proteome</keyword>
<dbReference type="Pfam" id="PF12704">
    <property type="entry name" value="MacB_PCD"/>
    <property type="match status" value="1"/>
</dbReference>
<dbReference type="GO" id="GO:0098797">
    <property type="term" value="C:plasma membrane protein complex"/>
    <property type="evidence" value="ECO:0007669"/>
    <property type="project" value="TreeGrafter"/>
</dbReference>
<evidence type="ECO:0000256" key="7">
    <source>
        <dbReference type="SAM" id="Phobius"/>
    </source>
</evidence>
<feature type="domain" description="ABC3 transporter permease C-terminal" evidence="8">
    <location>
        <begin position="275"/>
        <end position="403"/>
    </location>
</feature>
<dbReference type="RefSeq" id="WP_125016857.1">
    <property type="nucleotide sequence ID" value="NZ_QWEZ01000002.1"/>
</dbReference>
<feature type="transmembrane region" description="Helical" evidence="7">
    <location>
        <begin position="368"/>
        <end position="395"/>
    </location>
</feature>
<proteinExistence type="inferred from homology"/>
<accession>A0A3P3VPP8</accession>
<evidence type="ECO:0000256" key="1">
    <source>
        <dbReference type="ARBA" id="ARBA00004651"/>
    </source>
</evidence>
<feature type="transmembrane region" description="Helical" evidence="7">
    <location>
        <begin position="274"/>
        <end position="293"/>
    </location>
</feature>
<comment type="caution">
    <text evidence="10">The sequence shown here is derived from an EMBL/GenBank/DDBJ whole genome shotgun (WGS) entry which is preliminary data.</text>
</comment>
<evidence type="ECO:0000256" key="3">
    <source>
        <dbReference type="ARBA" id="ARBA00022475"/>
    </source>
</evidence>
<evidence type="ECO:0000259" key="8">
    <source>
        <dbReference type="Pfam" id="PF02687"/>
    </source>
</evidence>
<gene>
    <name evidence="10" type="ORF">D0544_13135</name>
</gene>
<dbReference type="Proteomes" id="UP000280792">
    <property type="component" value="Unassembled WGS sequence"/>
</dbReference>
<keyword evidence="3" id="KW-1003">Cell membrane</keyword>
<evidence type="ECO:0000256" key="2">
    <source>
        <dbReference type="ARBA" id="ARBA00005236"/>
    </source>
</evidence>
<dbReference type="InterPro" id="IPR025857">
    <property type="entry name" value="MacB_PCD"/>
</dbReference>
<dbReference type="PANTHER" id="PTHR30489">
    <property type="entry name" value="LIPOPROTEIN-RELEASING SYSTEM TRANSMEMBRANE PROTEIN LOLE"/>
    <property type="match status" value="1"/>
</dbReference>
<evidence type="ECO:0000313" key="10">
    <source>
        <dbReference type="EMBL" id="RRJ82793.1"/>
    </source>
</evidence>
<dbReference type="AlphaFoldDB" id="A0A3P3VPP8"/>
<feature type="domain" description="MacB-like periplasmic core" evidence="9">
    <location>
        <begin position="17"/>
        <end position="236"/>
    </location>
</feature>